<protein>
    <submittedName>
        <fullName evidence="1">Uncharacterized protein</fullName>
    </submittedName>
</protein>
<dbReference type="AlphaFoldDB" id="A0A9W6WEA8"/>
<keyword evidence="2" id="KW-1185">Reference proteome</keyword>
<name>A0A9W6WEA8_9ACTN</name>
<organism evidence="1 2">
    <name type="scientific">Actinorhabdospora filicis</name>
    <dbReference type="NCBI Taxonomy" id="1785913"/>
    <lineage>
        <taxon>Bacteria</taxon>
        <taxon>Bacillati</taxon>
        <taxon>Actinomycetota</taxon>
        <taxon>Actinomycetes</taxon>
        <taxon>Micromonosporales</taxon>
        <taxon>Micromonosporaceae</taxon>
        <taxon>Actinorhabdospora</taxon>
    </lineage>
</organism>
<proteinExistence type="predicted"/>
<evidence type="ECO:0000313" key="2">
    <source>
        <dbReference type="Proteomes" id="UP001165079"/>
    </source>
</evidence>
<reference evidence="1" key="1">
    <citation type="submission" date="2023-03" db="EMBL/GenBank/DDBJ databases">
        <title>Actinorhabdospora filicis NBRC 111898.</title>
        <authorList>
            <person name="Ichikawa N."/>
            <person name="Sato H."/>
            <person name="Tonouchi N."/>
        </authorList>
    </citation>
    <scope>NUCLEOTIDE SEQUENCE</scope>
    <source>
        <strain evidence="1">NBRC 111898</strain>
    </source>
</reference>
<comment type="caution">
    <text evidence="1">The sequence shown here is derived from an EMBL/GenBank/DDBJ whole genome shotgun (WGS) entry which is preliminary data.</text>
</comment>
<evidence type="ECO:0000313" key="1">
    <source>
        <dbReference type="EMBL" id="GLZ81695.1"/>
    </source>
</evidence>
<dbReference type="Proteomes" id="UP001165079">
    <property type="component" value="Unassembled WGS sequence"/>
</dbReference>
<accession>A0A9W6WEA8</accession>
<dbReference type="EMBL" id="BSTX01000007">
    <property type="protein sequence ID" value="GLZ81695.1"/>
    <property type="molecule type" value="Genomic_DNA"/>
</dbReference>
<dbReference type="RefSeq" id="WP_285667250.1">
    <property type="nucleotide sequence ID" value="NZ_BSTX01000007.1"/>
</dbReference>
<gene>
    <name evidence="1" type="ORF">Afil01_65020</name>
</gene>
<sequence>MTSIVLPIGRSLGPTYSAEGELEYTEVFLGAETIELDDVALTAWTLARSDADAHNEHRFTREHLRDLLVEAEADGDPTATIEELFKRGALAEVDLELDDLRPLLARHKLIPTANAFGNTPETPAWYGIGKGTDEVDINLGATTHYLWATGHRHTSMWDAVADFVAGTDLDADEIAAELASALPIVLAADCGYLETV</sequence>